<reference evidence="3" key="2">
    <citation type="submission" date="2020-07" db="EMBL/GenBank/DDBJ databases">
        <title>Chryseobacterium sp.cx-624.</title>
        <authorList>
            <person name="Yang C."/>
        </authorList>
    </citation>
    <scope>NUCLEOTIDE SEQUENCE [LARGE SCALE GENOMIC DNA]</scope>
    <source>
        <strain evidence="3">cx-624</strain>
    </source>
</reference>
<name>A0A7D7QEF7_9FLAO</name>
<dbReference type="EMBL" id="CP059472">
    <property type="protein sequence ID" value="QMS98121.1"/>
    <property type="molecule type" value="Genomic_DNA"/>
</dbReference>
<dbReference type="Proteomes" id="UP000539710">
    <property type="component" value="Unassembled WGS sequence"/>
</dbReference>
<evidence type="ECO:0000313" key="2">
    <source>
        <dbReference type="EMBL" id="QMS98121.1"/>
    </source>
</evidence>
<evidence type="ECO:0000313" key="3">
    <source>
        <dbReference type="Proteomes" id="UP000515349"/>
    </source>
</evidence>
<dbReference type="AlphaFoldDB" id="A0A7D7QEF7"/>
<accession>A0A7D7QEF7</accession>
<dbReference type="EMBL" id="JACEUX010000001">
    <property type="protein sequence ID" value="MBA5246513.1"/>
    <property type="molecule type" value="Genomic_DNA"/>
</dbReference>
<gene>
    <name evidence="2" type="ORF">H1R16_10510</name>
    <name evidence="1" type="ORF">H2507_04955</name>
</gene>
<keyword evidence="4" id="KW-1185">Reference proteome</keyword>
<evidence type="ECO:0000313" key="4">
    <source>
        <dbReference type="Proteomes" id="UP000539710"/>
    </source>
</evidence>
<dbReference type="KEGG" id="cbau:H1R16_10510"/>
<dbReference type="PROSITE" id="PS51257">
    <property type="entry name" value="PROKAR_LIPOPROTEIN"/>
    <property type="match status" value="1"/>
</dbReference>
<reference evidence="1" key="4">
    <citation type="submission" date="2020-07" db="EMBL/GenBank/DDBJ databases">
        <authorList>
            <person name="Yang C."/>
        </authorList>
    </citation>
    <scope>NUCLEOTIDE SEQUENCE</scope>
    <source>
        <strain evidence="1">Cx-624</strain>
    </source>
</reference>
<sequence length="243" mass="26911">MKKILLYSTVALFALTSCRKEEDDPTDTYTEPETVQVQNSYDDQAIQKFLTAHYLDALGSIRAFSETDPADDNYTKLSEMSPVTLPSGVIYIVRQGAQPDPGTAIGSTDIIRLMSRANSYVAANTDGNVAFIAPFAFKSSIDGAGVPEVDPSYYYVKQSVLDAATADVAKQRSFYEIEGFREALQNFRAFDLSDDSGYNLQGVIIVPSRAAFARDPHYSHAGYSMRNRSVIFNFQVYKTTPRP</sequence>
<proteinExistence type="predicted"/>
<reference evidence="2" key="1">
    <citation type="submission" date="2020-07" db="EMBL/GenBank/DDBJ databases">
        <title>Chryseobacterium sp. CX-624.</title>
        <authorList>
            <person name="Yang C."/>
        </authorList>
    </citation>
    <scope>NUCLEOTIDE SEQUENCE</scope>
    <source>
        <strain evidence="2">CX-624</strain>
    </source>
</reference>
<evidence type="ECO:0000313" key="1">
    <source>
        <dbReference type="EMBL" id="MBA5246513.1"/>
    </source>
</evidence>
<reference evidence="4" key="3">
    <citation type="submission" date="2020-07" db="EMBL/GenBank/DDBJ databases">
        <title>Flavobacterium sp. xlx-214.</title>
        <authorList>
            <person name="Yang C."/>
        </authorList>
    </citation>
    <scope>NUCLEOTIDE SEQUENCE [LARGE SCALE GENOMIC DNA]</scope>
    <source>
        <strain evidence="4">CX-624</strain>
    </source>
</reference>
<protein>
    <submittedName>
        <fullName evidence="2">Uncharacterized protein</fullName>
    </submittedName>
</protein>
<dbReference type="Proteomes" id="UP000515349">
    <property type="component" value="Chromosome"/>
</dbReference>
<organism evidence="2 3">
    <name type="scientific">Marnyiella aurantia</name>
    <dbReference type="NCBI Taxonomy" id="2758037"/>
    <lineage>
        <taxon>Bacteria</taxon>
        <taxon>Pseudomonadati</taxon>
        <taxon>Bacteroidota</taxon>
        <taxon>Flavobacteriia</taxon>
        <taxon>Flavobacteriales</taxon>
        <taxon>Weeksellaceae</taxon>
        <taxon>Marnyiella</taxon>
    </lineage>
</organism>
<dbReference type="RefSeq" id="WP_181886593.1">
    <property type="nucleotide sequence ID" value="NZ_CP059472.1"/>
</dbReference>